<name>A0A0R3WHI4_TAEAS</name>
<evidence type="ECO:0000256" key="5">
    <source>
        <dbReference type="ARBA" id="ARBA00023146"/>
    </source>
</evidence>
<reference evidence="10" key="1">
    <citation type="submission" date="2017-02" db="UniProtKB">
        <authorList>
            <consortium name="WormBaseParasite"/>
        </authorList>
    </citation>
    <scope>IDENTIFICATION</scope>
</reference>
<dbReference type="Gene3D" id="3.40.50.620">
    <property type="entry name" value="HUPs"/>
    <property type="match status" value="1"/>
</dbReference>
<evidence type="ECO:0000256" key="6">
    <source>
        <dbReference type="RuleBase" id="RU363037"/>
    </source>
</evidence>
<feature type="domain" description="GST C-terminal" evidence="7">
    <location>
        <begin position="1"/>
        <end position="141"/>
    </location>
</feature>
<evidence type="ECO:0000256" key="1">
    <source>
        <dbReference type="ARBA" id="ARBA00022598"/>
    </source>
</evidence>
<dbReference type="STRING" id="60517.A0A0R3WHI4"/>
<keyword evidence="3 6" id="KW-0067">ATP-binding</keyword>
<evidence type="ECO:0000313" key="8">
    <source>
        <dbReference type="EMBL" id="VDK52137.1"/>
    </source>
</evidence>
<evidence type="ECO:0000256" key="4">
    <source>
        <dbReference type="ARBA" id="ARBA00022917"/>
    </source>
</evidence>
<proteinExistence type="inferred from homology"/>
<keyword evidence="1 6" id="KW-0436">Ligase</keyword>
<dbReference type="InterPro" id="IPR010987">
    <property type="entry name" value="Glutathione-S-Trfase_C-like"/>
</dbReference>
<dbReference type="WBParaSite" id="TASK_0001032701-mRNA-1">
    <property type="protein sequence ID" value="TASK_0001032701-mRNA-1"/>
    <property type="gene ID" value="TASK_0001032701"/>
</dbReference>
<dbReference type="Gene3D" id="1.20.1050.130">
    <property type="match status" value="1"/>
</dbReference>
<dbReference type="PANTHER" id="PTHR43097:SF5">
    <property type="entry name" value="GLUTAMATE--TRNA LIGASE"/>
    <property type="match status" value="1"/>
</dbReference>
<comment type="similarity">
    <text evidence="6">Belongs to the class-I aminoacyl-tRNA synthetase family.</text>
</comment>
<keyword evidence="5 6" id="KW-0030">Aminoacyl-tRNA synthetase</keyword>
<dbReference type="GO" id="GO:0005829">
    <property type="term" value="C:cytosol"/>
    <property type="evidence" value="ECO:0007669"/>
    <property type="project" value="TreeGrafter"/>
</dbReference>
<accession>A0A0R3WHI4</accession>
<protein>
    <submittedName>
        <fullName evidence="10">GST C-terminal domain-containing protein</fullName>
    </submittedName>
</protein>
<dbReference type="GO" id="GO:0017102">
    <property type="term" value="C:methionyl glutamyl tRNA synthetase complex"/>
    <property type="evidence" value="ECO:0007669"/>
    <property type="project" value="TreeGrafter"/>
</dbReference>
<dbReference type="InterPro" id="IPR036282">
    <property type="entry name" value="Glutathione-S-Trfase_C_sf"/>
</dbReference>
<dbReference type="InterPro" id="IPR014729">
    <property type="entry name" value="Rossmann-like_a/b/a_fold"/>
</dbReference>
<dbReference type="GO" id="GO:0005524">
    <property type="term" value="F:ATP binding"/>
    <property type="evidence" value="ECO:0007669"/>
    <property type="project" value="UniProtKB-KW"/>
</dbReference>
<keyword evidence="4 6" id="KW-0648">Protein biosynthesis</keyword>
<evidence type="ECO:0000313" key="10">
    <source>
        <dbReference type="WBParaSite" id="TASK_0001032701-mRNA-1"/>
    </source>
</evidence>
<evidence type="ECO:0000256" key="3">
    <source>
        <dbReference type="ARBA" id="ARBA00022840"/>
    </source>
</evidence>
<keyword evidence="9" id="KW-1185">Reference proteome</keyword>
<evidence type="ECO:0000313" key="9">
    <source>
        <dbReference type="Proteomes" id="UP000282613"/>
    </source>
</evidence>
<reference evidence="8 9" key="2">
    <citation type="submission" date="2018-11" db="EMBL/GenBank/DDBJ databases">
        <authorList>
            <consortium name="Pathogen Informatics"/>
        </authorList>
    </citation>
    <scope>NUCLEOTIDE SEQUENCE [LARGE SCALE GENOMIC DNA]</scope>
</reference>
<dbReference type="OrthoDB" id="1350766at2759"/>
<evidence type="ECO:0000256" key="2">
    <source>
        <dbReference type="ARBA" id="ARBA00022741"/>
    </source>
</evidence>
<dbReference type="Proteomes" id="UP000282613">
    <property type="component" value="Unassembled WGS sequence"/>
</dbReference>
<dbReference type="AlphaFoldDB" id="A0A0R3WHI4"/>
<dbReference type="GO" id="GO:0004818">
    <property type="term" value="F:glutamate-tRNA ligase activity"/>
    <property type="evidence" value="ECO:0007669"/>
    <property type="project" value="TreeGrafter"/>
</dbReference>
<organism evidence="10">
    <name type="scientific">Taenia asiatica</name>
    <name type="common">Asian tapeworm</name>
    <dbReference type="NCBI Taxonomy" id="60517"/>
    <lineage>
        <taxon>Eukaryota</taxon>
        <taxon>Metazoa</taxon>
        <taxon>Spiralia</taxon>
        <taxon>Lophotrochozoa</taxon>
        <taxon>Platyhelminthes</taxon>
        <taxon>Cestoda</taxon>
        <taxon>Eucestoda</taxon>
        <taxon>Cyclophyllidea</taxon>
        <taxon>Taeniidae</taxon>
        <taxon>Taenia</taxon>
    </lineage>
</organism>
<dbReference type="SUPFAM" id="SSF52374">
    <property type="entry name" value="Nucleotidylyl transferase"/>
    <property type="match status" value="1"/>
</dbReference>
<dbReference type="EMBL" id="UYRS01023113">
    <property type="protein sequence ID" value="VDK52137.1"/>
    <property type="molecule type" value="Genomic_DNA"/>
</dbReference>
<dbReference type="InterPro" id="IPR020058">
    <property type="entry name" value="Glu/Gln-tRNA-synth_Ib_cat-dom"/>
</dbReference>
<dbReference type="GO" id="GO:0006424">
    <property type="term" value="P:glutamyl-tRNA aminoacylation"/>
    <property type="evidence" value="ECO:0007669"/>
    <property type="project" value="TreeGrafter"/>
</dbReference>
<dbReference type="Pfam" id="PF00749">
    <property type="entry name" value="tRNA-synt_1c"/>
    <property type="match status" value="1"/>
</dbReference>
<dbReference type="PANTHER" id="PTHR43097">
    <property type="entry name" value="GLUTAMINE-TRNA LIGASE"/>
    <property type="match status" value="1"/>
</dbReference>
<sequence length="215" mass="23786">MDSLKSDLQDLLSNACGCSTVLDPEYVDIDVANWIRFARVQLSDSSTFAEAIQELDNFLAHRSFLVCDTLSYADIAVWARLECTKIWDEICTSEVKGDPSNPGPFVNLRRFCKFLRSHPGMTNLSEALRNNSVPLLPSAPPNCIVSDSTRSKGGRAAKDMKFEEGGKFEDLPGAKMGEVVVRFPPEASGFMHIGHAKAAFLNYHYKVSIPCYSVL</sequence>
<dbReference type="PROSITE" id="PS50405">
    <property type="entry name" value="GST_CTER"/>
    <property type="match status" value="1"/>
</dbReference>
<dbReference type="InterPro" id="IPR050132">
    <property type="entry name" value="Gln/Glu-tRNA_Ligase"/>
</dbReference>
<dbReference type="SUPFAM" id="SSF47616">
    <property type="entry name" value="GST C-terminal domain-like"/>
    <property type="match status" value="1"/>
</dbReference>
<keyword evidence="2 6" id="KW-0547">Nucleotide-binding</keyword>
<gene>
    <name evidence="8" type="ORF">TASK_LOCUS10328</name>
</gene>
<evidence type="ECO:0000259" key="7">
    <source>
        <dbReference type="PROSITE" id="PS50405"/>
    </source>
</evidence>